<dbReference type="InterPro" id="IPR002347">
    <property type="entry name" value="SDR_fam"/>
</dbReference>
<dbReference type="SUPFAM" id="SSF51735">
    <property type="entry name" value="NAD(P)-binding Rossmann-fold domains"/>
    <property type="match status" value="1"/>
</dbReference>
<sequence>MSQLAEPPVRDETDAHTGQPGLAGRKAIVTGGTTGIGRAIAILLAAEGAKVFVCGRTPTHLDDALARIREVGDGDGLSLDLTDPAEVKRFVAEGARYLGGIDIAVLNAAIPADSLSDTQADDIPYIVDTNLTAYMTAAKAALEHLGPGSDVVIIGSMSAQSRGGESTVYAATKTGVQAFAEALRKELAEKDIKVGNIEPGLTGSDMQLPDIPPEKQREMIHKGDMLRAEDIAAATHFMLTQPRRTAVSLMRVEPRLQTR</sequence>
<evidence type="ECO:0000256" key="4">
    <source>
        <dbReference type="SAM" id="MobiDB-lite"/>
    </source>
</evidence>
<dbReference type="InterPro" id="IPR036291">
    <property type="entry name" value="NAD(P)-bd_dom_sf"/>
</dbReference>
<dbReference type="PRINTS" id="PR00081">
    <property type="entry name" value="GDHRDH"/>
</dbReference>
<organism evidence="5 6">
    <name type="scientific">Sphingomonas psychrotolerans</name>
    <dbReference type="NCBI Taxonomy" id="1327635"/>
    <lineage>
        <taxon>Bacteria</taxon>
        <taxon>Pseudomonadati</taxon>
        <taxon>Pseudomonadota</taxon>
        <taxon>Alphaproteobacteria</taxon>
        <taxon>Sphingomonadales</taxon>
        <taxon>Sphingomonadaceae</taxon>
        <taxon>Sphingomonas</taxon>
    </lineage>
</organism>
<evidence type="ECO:0000313" key="5">
    <source>
        <dbReference type="EMBL" id="ATY32281.1"/>
    </source>
</evidence>
<accession>A0A2K8MM28</accession>
<dbReference type="PROSITE" id="PS00061">
    <property type="entry name" value="ADH_SHORT"/>
    <property type="match status" value="1"/>
</dbReference>
<dbReference type="Pfam" id="PF00106">
    <property type="entry name" value="adh_short"/>
    <property type="match status" value="1"/>
</dbReference>
<comment type="similarity">
    <text evidence="1 3">Belongs to the short-chain dehydrogenases/reductases (SDR) family.</text>
</comment>
<dbReference type="CDD" id="cd05233">
    <property type="entry name" value="SDR_c"/>
    <property type="match status" value="1"/>
</dbReference>
<dbReference type="OrthoDB" id="658698at2"/>
<feature type="region of interest" description="Disordered" evidence="4">
    <location>
        <begin position="1"/>
        <end position="22"/>
    </location>
</feature>
<dbReference type="EMBL" id="CP024923">
    <property type="protein sequence ID" value="ATY32281.1"/>
    <property type="molecule type" value="Genomic_DNA"/>
</dbReference>
<protein>
    <submittedName>
        <fullName evidence="5">Short-chain dehydrogenase</fullName>
    </submittedName>
</protein>
<dbReference type="InterPro" id="IPR020904">
    <property type="entry name" value="Sc_DH/Rdtase_CS"/>
</dbReference>
<keyword evidence="6" id="KW-1185">Reference proteome</keyword>
<gene>
    <name evidence="5" type="ORF">CVN68_10075</name>
</gene>
<dbReference type="Gene3D" id="3.40.50.720">
    <property type="entry name" value="NAD(P)-binding Rossmann-like Domain"/>
    <property type="match status" value="1"/>
</dbReference>
<proteinExistence type="inferred from homology"/>
<dbReference type="RefSeq" id="WP_100282090.1">
    <property type="nucleotide sequence ID" value="NZ_CP024923.1"/>
</dbReference>
<dbReference type="PANTHER" id="PTHR44196">
    <property type="entry name" value="DEHYDROGENASE/REDUCTASE SDR FAMILY MEMBER 7B"/>
    <property type="match status" value="1"/>
</dbReference>
<evidence type="ECO:0000313" key="6">
    <source>
        <dbReference type="Proteomes" id="UP000229081"/>
    </source>
</evidence>
<dbReference type="GO" id="GO:0016020">
    <property type="term" value="C:membrane"/>
    <property type="evidence" value="ECO:0007669"/>
    <property type="project" value="TreeGrafter"/>
</dbReference>
<keyword evidence="2" id="KW-0560">Oxidoreductase</keyword>
<dbReference type="KEGG" id="sphc:CVN68_10075"/>
<evidence type="ECO:0000256" key="2">
    <source>
        <dbReference type="ARBA" id="ARBA00023002"/>
    </source>
</evidence>
<name>A0A2K8MM28_9SPHN</name>
<dbReference type="PANTHER" id="PTHR44196:SF1">
    <property type="entry name" value="DEHYDROGENASE_REDUCTASE SDR FAMILY MEMBER 7B"/>
    <property type="match status" value="1"/>
</dbReference>
<dbReference type="AlphaFoldDB" id="A0A2K8MM28"/>
<reference evidence="5 6" key="1">
    <citation type="submission" date="2017-11" db="EMBL/GenBank/DDBJ databases">
        <title>Complete genome sequence of Sphingomonas sp. Strain Cra20, a psychrotolerant potential plant growth promoting rhizobacteria.</title>
        <authorList>
            <person name="Luo Y."/>
        </authorList>
    </citation>
    <scope>NUCLEOTIDE SEQUENCE [LARGE SCALE GENOMIC DNA]</scope>
    <source>
        <strain evidence="5 6">Cra20</strain>
    </source>
</reference>
<dbReference type="PRINTS" id="PR00080">
    <property type="entry name" value="SDRFAMILY"/>
</dbReference>
<evidence type="ECO:0000256" key="3">
    <source>
        <dbReference type="RuleBase" id="RU000363"/>
    </source>
</evidence>
<evidence type="ECO:0000256" key="1">
    <source>
        <dbReference type="ARBA" id="ARBA00006484"/>
    </source>
</evidence>
<dbReference type="Proteomes" id="UP000229081">
    <property type="component" value="Chromosome"/>
</dbReference>
<dbReference type="GO" id="GO:0016491">
    <property type="term" value="F:oxidoreductase activity"/>
    <property type="evidence" value="ECO:0007669"/>
    <property type="project" value="UniProtKB-KW"/>
</dbReference>